<proteinExistence type="predicted"/>
<accession>A0ACB7ZSI9</accession>
<dbReference type="Proteomes" id="UP000790377">
    <property type="component" value="Unassembled WGS sequence"/>
</dbReference>
<organism evidence="1 2">
    <name type="scientific">Hygrophoropsis aurantiaca</name>
    <dbReference type="NCBI Taxonomy" id="72124"/>
    <lineage>
        <taxon>Eukaryota</taxon>
        <taxon>Fungi</taxon>
        <taxon>Dikarya</taxon>
        <taxon>Basidiomycota</taxon>
        <taxon>Agaricomycotina</taxon>
        <taxon>Agaricomycetes</taxon>
        <taxon>Agaricomycetidae</taxon>
        <taxon>Boletales</taxon>
        <taxon>Coniophorineae</taxon>
        <taxon>Hygrophoropsidaceae</taxon>
        <taxon>Hygrophoropsis</taxon>
    </lineage>
</organism>
<comment type="caution">
    <text evidence="1">The sequence shown here is derived from an EMBL/GenBank/DDBJ whole genome shotgun (WGS) entry which is preliminary data.</text>
</comment>
<evidence type="ECO:0000313" key="2">
    <source>
        <dbReference type="Proteomes" id="UP000790377"/>
    </source>
</evidence>
<name>A0ACB7ZSI9_9AGAM</name>
<evidence type="ECO:0000313" key="1">
    <source>
        <dbReference type="EMBL" id="KAH7903649.1"/>
    </source>
</evidence>
<reference evidence="1" key="1">
    <citation type="journal article" date="2021" name="New Phytol.">
        <title>Evolutionary innovations through gain and loss of genes in the ectomycorrhizal Boletales.</title>
        <authorList>
            <person name="Wu G."/>
            <person name="Miyauchi S."/>
            <person name="Morin E."/>
            <person name="Kuo A."/>
            <person name="Drula E."/>
            <person name="Varga T."/>
            <person name="Kohler A."/>
            <person name="Feng B."/>
            <person name="Cao Y."/>
            <person name="Lipzen A."/>
            <person name="Daum C."/>
            <person name="Hundley H."/>
            <person name="Pangilinan J."/>
            <person name="Johnson J."/>
            <person name="Barry K."/>
            <person name="LaButti K."/>
            <person name="Ng V."/>
            <person name="Ahrendt S."/>
            <person name="Min B."/>
            <person name="Choi I.G."/>
            <person name="Park H."/>
            <person name="Plett J.M."/>
            <person name="Magnuson J."/>
            <person name="Spatafora J.W."/>
            <person name="Nagy L.G."/>
            <person name="Henrissat B."/>
            <person name="Grigoriev I.V."/>
            <person name="Yang Z.L."/>
            <person name="Xu J."/>
            <person name="Martin F.M."/>
        </authorList>
    </citation>
    <scope>NUCLEOTIDE SEQUENCE</scope>
    <source>
        <strain evidence="1">ATCC 28755</strain>
    </source>
</reference>
<feature type="non-terminal residue" evidence="1">
    <location>
        <position position="88"/>
    </location>
</feature>
<sequence length="88" mass="10433">HYALWKGELYHRDISENNLMYYRDKGNIAVGVLNDFDLSSTKQIRQGNERTGTIPFMAIQLLKQQSTSGHYRHLYRHDAESFMWVLAW</sequence>
<dbReference type="EMBL" id="MU268837">
    <property type="protein sequence ID" value="KAH7903649.1"/>
    <property type="molecule type" value="Genomic_DNA"/>
</dbReference>
<gene>
    <name evidence="1" type="ORF">BJ138DRAFT_984464</name>
</gene>
<feature type="non-terminal residue" evidence="1">
    <location>
        <position position="1"/>
    </location>
</feature>
<protein>
    <submittedName>
        <fullName evidence="1">Uncharacterized protein</fullName>
    </submittedName>
</protein>
<keyword evidence="2" id="KW-1185">Reference proteome</keyword>